<name>A0A1B0FNN2_GLOMM</name>
<protein>
    <submittedName>
        <fullName evidence="1">Uncharacterized protein</fullName>
    </submittedName>
</protein>
<evidence type="ECO:0000313" key="1">
    <source>
        <dbReference type="EnsemblMetazoa" id="GMOY005498-PA"/>
    </source>
</evidence>
<organism evidence="1 2">
    <name type="scientific">Glossina morsitans morsitans</name>
    <name type="common">Savannah tsetse fly</name>
    <dbReference type="NCBI Taxonomy" id="37546"/>
    <lineage>
        <taxon>Eukaryota</taxon>
        <taxon>Metazoa</taxon>
        <taxon>Ecdysozoa</taxon>
        <taxon>Arthropoda</taxon>
        <taxon>Hexapoda</taxon>
        <taxon>Insecta</taxon>
        <taxon>Pterygota</taxon>
        <taxon>Neoptera</taxon>
        <taxon>Endopterygota</taxon>
        <taxon>Diptera</taxon>
        <taxon>Brachycera</taxon>
        <taxon>Muscomorpha</taxon>
        <taxon>Hippoboscoidea</taxon>
        <taxon>Glossinidae</taxon>
        <taxon>Glossina</taxon>
    </lineage>
</organism>
<dbReference type="EnsemblMetazoa" id="GMOY005498-RA">
    <property type="protein sequence ID" value="GMOY005498-PA"/>
    <property type="gene ID" value="GMOY005498"/>
</dbReference>
<keyword evidence="2" id="KW-1185">Reference proteome</keyword>
<sequence>MTSSLLVIYTNYTRLISNYSLHYLFYIGESSPTWTNCGKLLEARRLREYLYENVRGFNNDDKDDETDF</sequence>
<dbReference type="Proteomes" id="UP000092444">
    <property type="component" value="Unassembled WGS sequence"/>
</dbReference>
<accession>A0A1B0FNN2</accession>
<dbReference type="VEuPathDB" id="VectorBase:GMOY005498"/>
<reference evidence="1" key="1">
    <citation type="submission" date="2020-05" db="UniProtKB">
        <authorList>
            <consortium name="EnsemblMetazoa"/>
        </authorList>
    </citation>
    <scope>IDENTIFICATION</scope>
    <source>
        <strain evidence="1">Yale</strain>
    </source>
</reference>
<evidence type="ECO:0000313" key="2">
    <source>
        <dbReference type="Proteomes" id="UP000092444"/>
    </source>
</evidence>
<dbReference type="EMBL" id="CCAG010023313">
    <property type="status" value="NOT_ANNOTATED_CDS"/>
    <property type="molecule type" value="Genomic_DNA"/>
</dbReference>
<proteinExistence type="predicted"/>
<dbReference type="AlphaFoldDB" id="A0A1B0FNN2"/>